<accession>A0A4Y7SQB3</accession>
<reference evidence="5 6" key="1">
    <citation type="journal article" date="2019" name="Nat. Ecol. Evol.">
        <title>Megaphylogeny resolves global patterns of mushroom evolution.</title>
        <authorList>
            <person name="Varga T."/>
            <person name="Krizsan K."/>
            <person name="Foldi C."/>
            <person name="Dima B."/>
            <person name="Sanchez-Garcia M."/>
            <person name="Sanchez-Ramirez S."/>
            <person name="Szollosi G.J."/>
            <person name="Szarkandi J.G."/>
            <person name="Papp V."/>
            <person name="Albert L."/>
            <person name="Andreopoulos W."/>
            <person name="Angelini C."/>
            <person name="Antonin V."/>
            <person name="Barry K.W."/>
            <person name="Bougher N.L."/>
            <person name="Buchanan P."/>
            <person name="Buyck B."/>
            <person name="Bense V."/>
            <person name="Catcheside P."/>
            <person name="Chovatia M."/>
            <person name="Cooper J."/>
            <person name="Damon W."/>
            <person name="Desjardin D."/>
            <person name="Finy P."/>
            <person name="Geml J."/>
            <person name="Haridas S."/>
            <person name="Hughes K."/>
            <person name="Justo A."/>
            <person name="Karasinski D."/>
            <person name="Kautmanova I."/>
            <person name="Kiss B."/>
            <person name="Kocsube S."/>
            <person name="Kotiranta H."/>
            <person name="LaButti K.M."/>
            <person name="Lechner B.E."/>
            <person name="Liimatainen K."/>
            <person name="Lipzen A."/>
            <person name="Lukacs Z."/>
            <person name="Mihaltcheva S."/>
            <person name="Morgado L.N."/>
            <person name="Niskanen T."/>
            <person name="Noordeloos M.E."/>
            <person name="Ohm R.A."/>
            <person name="Ortiz-Santana B."/>
            <person name="Ovrebo C."/>
            <person name="Racz N."/>
            <person name="Riley R."/>
            <person name="Savchenko A."/>
            <person name="Shiryaev A."/>
            <person name="Soop K."/>
            <person name="Spirin V."/>
            <person name="Szebenyi C."/>
            <person name="Tomsovsky M."/>
            <person name="Tulloss R.E."/>
            <person name="Uehling J."/>
            <person name="Grigoriev I.V."/>
            <person name="Vagvolgyi C."/>
            <person name="Papp T."/>
            <person name="Martin F.M."/>
            <person name="Miettinen O."/>
            <person name="Hibbett D.S."/>
            <person name="Nagy L.G."/>
        </authorList>
    </citation>
    <scope>NUCLEOTIDE SEQUENCE [LARGE SCALE GENOMIC DNA]</scope>
    <source>
        <strain evidence="5 6">FP101781</strain>
    </source>
</reference>
<keyword evidence="6" id="KW-1185">Reference proteome</keyword>
<protein>
    <submittedName>
        <fullName evidence="5">Beta-lactamase/transpeptidase-like protein</fullName>
    </submittedName>
</protein>
<dbReference type="Pfam" id="PF00144">
    <property type="entry name" value="Beta-lactamase"/>
    <property type="match status" value="2"/>
</dbReference>
<dbReference type="AlphaFoldDB" id="A0A4Y7SQB3"/>
<sequence>MKVLGAVAAILTSTSATLQGVAEPQAVPKPIYNDVTSPAWRFTSPNFPRDERDTTSGLVSNETANHIGQLIEEWNSTGIAVAVVQRDETVTDPEHPGWRIEYGSYGFATKNSTASTAVTPDTLFAIASNSKLFLALSVGLIIHNMTLADDFRVQHGVELGWSTRMRDLLGEDWEMWDEDATKGATIAVAPERKISRNLPVQQSHSYVAQHLFEPLNMASTTFSIGDIDAYPPQGSPVGVFAHRMADGHVASNRDLTLGKLGSLKPIVPFFSRPGEERTRAGAGGIISTARDLATWNAMLLSNGRHPYDPNVTVVPRDVLEWVTTGRSILSGVPMSPETSPVLYGAGQLRYSYRGVDVIEHSGDTPGFKGLVSRYPRKGLGVVLLSNDGENGGWVMDAAKWAVVDDLVFGEKEGRVRWSDRFRAVVAAQRLSRQAKVTPRPDDPEPPTRPFSELGKKKFEHPAYGQVVLCRVPLQLLRDPYADHPLEFSTDDNYNNPHTNCTELLSSPSVRHVLSATPHPLPSTSLPLQAPNGAAPPETFVASFSRSFVSHLRLVHFTGDIFNVSAVWANDDVRQDLGIDPGHSVDTRVRAEGRPTTVQDPGAVLINLNETFTLEWVSSSERGHEGDEEGLAIRDGFWGMEGPDAREPRGEGKQGAEVWFRAVSDGPGSV</sequence>
<dbReference type="PANTHER" id="PTHR22935:SF95">
    <property type="entry name" value="BETA-LACTAMASE-LIKE 1-RELATED"/>
    <property type="match status" value="1"/>
</dbReference>
<evidence type="ECO:0000313" key="6">
    <source>
        <dbReference type="Proteomes" id="UP000298030"/>
    </source>
</evidence>
<dbReference type="Proteomes" id="UP000298030">
    <property type="component" value="Unassembled WGS sequence"/>
</dbReference>
<dbReference type="Gene3D" id="3.40.710.10">
    <property type="entry name" value="DD-peptidase/beta-lactamase superfamily"/>
    <property type="match status" value="2"/>
</dbReference>
<feature type="signal peptide" evidence="3">
    <location>
        <begin position="1"/>
        <end position="16"/>
    </location>
</feature>
<evidence type="ECO:0000256" key="2">
    <source>
        <dbReference type="SAM" id="MobiDB-lite"/>
    </source>
</evidence>
<dbReference type="SUPFAM" id="SSF56601">
    <property type="entry name" value="beta-lactamase/transpeptidase-like"/>
    <property type="match status" value="1"/>
</dbReference>
<dbReference type="STRING" id="71717.A0A4Y7SQB3"/>
<gene>
    <name evidence="5" type="ORF">FA13DRAFT_1797543</name>
</gene>
<evidence type="ECO:0000256" key="1">
    <source>
        <dbReference type="ARBA" id="ARBA00038473"/>
    </source>
</evidence>
<evidence type="ECO:0000313" key="5">
    <source>
        <dbReference type="EMBL" id="TEB23982.1"/>
    </source>
</evidence>
<feature type="domain" description="Beta-lactamase-related" evidence="4">
    <location>
        <begin position="66"/>
        <end position="139"/>
    </location>
</feature>
<comment type="similarity">
    <text evidence="1">Belongs to the beta-lactamase family.</text>
</comment>
<dbReference type="InterPro" id="IPR051478">
    <property type="entry name" value="Beta-lactamase-like_AB/R"/>
</dbReference>
<dbReference type="OrthoDB" id="5946976at2759"/>
<dbReference type="InterPro" id="IPR001466">
    <property type="entry name" value="Beta-lactam-related"/>
</dbReference>
<feature type="domain" description="Beta-lactamase-related" evidence="4">
    <location>
        <begin position="206"/>
        <end position="392"/>
    </location>
</feature>
<organism evidence="5 6">
    <name type="scientific">Coprinellus micaceus</name>
    <name type="common">Glistening ink-cap mushroom</name>
    <name type="synonym">Coprinus micaceus</name>
    <dbReference type="NCBI Taxonomy" id="71717"/>
    <lineage>
        <taxon>Eukaryota</taxon>
        <taxon>Fungi</taxon>
        <taxon>Dikarya</taxon>
        <taxon>Basidiomycota</taxon>
        <taxon>Agaricomycotina</taxon>
        <taxon>Agaricomycetes</taxon>
        <taxon>Agaricomycetidae</taxon>
        <taxon>Agaricales</taxon>
        <taxon>Agaricineae</taxon>
        <taxon>Psathyrellaceae</taxon>
        <taxon>Coprinellus</taxon>
    </lineage>
</organism>
<comment type="caution">
    <text evidence="5">The sequence shown here is derived from an EMBL/GenBank/DDBJ whole genome shotgun (WGS) entry which is preliminary data.</text>
</comment>
<evidence type="ECO:0000259" key="4">
    <source>
        <dbReference type="Pfam" id="PF00144"/>
    </source>
</evidence>
<dbReference type="PANTHER" id="PTHR22935">
    <property type="entry name" value="PENICILLIN-BINDING PROTEIN"/>
    <property type="match status" value="1"/>
</dbReference>
<keyword evidence="3" id="KW-0732">Signal</keyword>
<feature type="region of interest" description="Disordered" evidence="2">
    <location>
        <begin position="432"/>
        <end position="453"/>
    </location>
</feature>
<dbReference type="EMBL" id="QPFP01000071">
    <property type="protein sequence ID" value="TEB23982.1"/>
    <property type="molecule type" value="Genomic_DNA"/>
</dbReference>
<feature type="chain" id="PRO_5021418637" evidence="3">
    <location>
        <begin position="17"/>
        <end position="669"/>
    </location>
</feature>
<proteinExistence type="inferred from homology"/>
<name>A0A4Y7SQB3_COPMI</name>
<dbReference type="InterPro" id="IPR012338">
    <property type="entry name" value="Beta-lactam/transpept-like"/>
</dbReference>
<evidence type="ECO:0000256" key="3">
    <source>
        <dbReference type="SAM" id="SignalP"/>
    </source>
</evidence>